<keyword evidence="7" id="KW-1185">Reference proteome</keyword>
<proteinExistence type="inferred from homology"/>
<reference evidence="6 7" key="1">
    <citation type="submission" date="2019-02" db="EMBL/GenBank/DDBJ databases">
        <title>Deep-cultivation of Planctomycetes and their phenomic and genomic characterization uncovers novel biology.</title>
        <authorList>
            <person name="Wiegand S."/>
            <person name="Jogler M."/>
            <person name="Boedeker C."/>
            <person name="Pinto D."/>
            <person name="Vollmers J."/>
            <person name="Rivas-Marin E."/>
            <person name="Kohn T."/>
            <person name="Peeters S.H."/>
            <person name="Heuer A."/>
            <person name="Rast P."/>
            <person name="Oberbeckmann S."/>
            <person name="Bunk B."/>
            <person name="Jeske O."/>
            <person name="Meyerdierks A."/>
            <person name="Storesund J.E."/>
            <person name="Kallscheuer N."/>
            <person name="Luecker S."/>
            <person name="Lage O.M."/>
            <person name="Pohl T."/>
            <person name="Merkel B.J."/>
            <person name="Hornburger P."/>
            <person name="Mueller R.-W."/>
            <person name="Bruemmer F."/>
            <person name="Labrenz M."/>
            <person name="Spormann A.M."/>
            <person name="Op Den Camp H."/>
            <person name="Overmann J."/>
            <person name="Amann R."/>
            <person name="Jetten M.S.M."/>
            <person name="Mascher T."/>
            <person name="Medema M.H."/>
            <person name="Devos D.P."/>
            <person name="Kaster A.-K."/>
            <person name="Ovreas L."/>
            <person name="Rohde M."/>
            <person name="Galperin M.Y."/>
            <person name="Jogler C."/>
        </authorList>
    </citation>
    <scope>NUCLEOTIDE SEQUENCE [LARGE SCALE GENOMIC DNA]</scope>
    <source>
        <strain evidence="6 7">Mal64</strain>
    </source>
</reference>
<dbReference type="GO" id="GO:0008745">
    <property type="term" value="F:N-acetylmuramoyl-L-alanine amidase activity"/>
    <property type="evidence" value="ECO:0007669"/>
    <property type="project" value="InterPro"/>
</dbReference>
<dbReference type="CDD" id="cd06583">
    <property type="entry name" value="PGRP"/>
    <property type="match status" value="1"/>
</dbReference>
<feature type="chain" id="PRO_5023061947" evidence="3">
    <location>
        <begin position="31"/>
        <end position="255"/>
    </location>
</feature>
<dbReference type="InterPro" id="IPR015510">
    <property type="entry name" value="PGRP"/>
</dbReference>
<sequence length="255" mass="27860" precursor="true">MKHLHPTAALAGLLLAISSLSTLNATVAYATEPAAASEARAAVARPPKFVTAAEWGSDPAPIADDRRHTPTYVTLHHAGVLWTKDRDPVAFIRNMQSWGKRRPQIEQPPRNTFWPDLPYHFLVAPDGRIFEGRSLDYEPESNTKYDLAGHVGVELMGNFEEQRPSPAQVESAVRLVAWLLAEHELPLSAISTHGKVAGGQTSCPGRDFARYFDGEPAPFATWVDRVLRGEEPAIELGAPLDGGPTESITETTKKP</sequence>
<dbReference type="OrthoDB" id="9811296at2"/>
<evidence type="ECO:0000256" key="2">
    <source>
        <dbReference type="SAM" id="MobiDB-lite"/>
    </source>
</evidence>
<evidence type="ECO:0000259" key="4">
    <source>
        <dbReference type="SMART" id="SM00644"/>
    </source>
</evidence>
<dbReference type="InterPro" id="IPR036505">
    <property type="entry name" value="Amidase/PGRP_sf"/>
</dbReference>
<gene>
    <name evidence="6" type="ORF">Mal64_18300</name>
</gene>
<name>A0A5C5ZMG1_9BACT</name>
<evidence type="ECO:0000256" key="3">
    <source>
        <dbReference type="SAM" id="SignalP"/>
    </source>
</evidence>
<keyword evidence="3" id="KW-0732">Signal</keyword>
<dbReference type="SUPFAM" id="SSF55846">
    <property type="entry name" value="N-acetylmuramoyl-L-alanine amidase-like"/>
    <property type="match status" value="1"/>
</dbReference>
<dbReference type="RefSeq" id="WP_146399329.1">
    <property type="nucleotide sequence ID" value="NZ_SJPQ01000002.1"/>
</dbReference>
<dbReference type="PANTHER" id="PTHR11022">
    <property type="entry name" value="PEPTIDOGLYCAN RECOGNITION PROTEIN"/>
    <property type="match status" value="1"/>
</dbReference>
<dbReference type="Proteomes" id="UP000315440">
    <property type="component" value="Unassembled WGS sequence"/>
</dbReference>
<dbReference type="Gene3D" id="3.40.80.10">
    <property type="entry name" value="Peptidoglycan recognition protein-like"/>
    <property type="match status" value="1"/>
</dbReference>
<accession>A0A5C5ZMG1</accession>
<feature type="region of interest" description="Disordered" evidence="2">
    <location>
        <begin position="235"/>
        <end position="255"/>
    </location>
</feature>
<evidence type="ECO:0000313" key="7">
    <source>
        <dbReference type="Proteomes" id="UP000315440"/>
    </source>
</evidence>
<dbReference type="SMART" id="SM00644">
    <property type="entry name" value="Ami_2"/>
    <property type="match status" value="1"/>
</dbReference>
<organism evidence="6 7">
    <name type="scientific">Pseudobythopirellula maris</name>
    <dbReference type="NCBI Taxonomy" id="2527991"/>
    <lineage>
        <taxon>Bacteria</taxon>
        <taxon>Pseudomonadati</taxon>
        <taxon>Planctomycetota</taxon>
        <taxon>Planctomycetia</taxon>
        <taxon>Pirellulales</taxon>
        <taxon>Lacipirellulaceae</taxon>
        <taxon>Pseudobythopirellula</taxon>
    </lineage>
</organism>
<evidence type="ECO:0000313" key="6">
    <source>
        <dbReference type="EMBL" id="TWT88350.1"/>
    </source>
</evidence>
<dbReference type="Pfam" id="PF01510">
    <property type="entry name" value="Amidase_2"/>
    <property type="match status" value="1"/>
</dbReference>
<evidence type="ECO:0000256" key="1">
    <source>
        <dbReference type="ARBA" id="ARBA00007553"/>
    </source>
</evidence>
<dbReference type="InterPro" id="IPR002502">
    <property type="entry name" value="Amidase_domain"/>
</dbReference>
<comment type="similarity">
    <text evidence="1">Belongs to the N-acetylmuramoyl-L-alanine amidase 2 family.</text>
</comment>
<feature type="domain" description="N-acetylmuramoyl-L-alanine amidase" evidence="4">
    <location>
        <begin position="58"/>
        <end position="205"/>
    </location>
</feature>
<dbReference type="GO" id="GO:0008270">
    <property type="term" value="F:zinc ion binding"/>
    <property type="evidence" value="ECO:0007669"/>
    <property type="project" value="InterPro"/>
</dbReference>
<dbReference type="AlphaFoldDB" id="A0A5C5ZMG1"/>
<dbReference type="PANTHER" id="PTHR11022:SF41">
    <property type="entry name" value="PEPTIDOGLYCAN-RECOGNITION PROTEIN LC-RELATED"/>
    <property type="match status" value="1"/>
</dbReference>
<protein>
    <submittedName>
        <fullName evidence="6">N-acetylmuramoyl-L-alanine amidase</fullName>
    </submittedName>
</protein>
<dbReference type="InterPro" id="IPR006619">
    <property type="entry name" value="PGRP_domain_met/bac"/>
</dbReference>
<feature type="signal peptide" evidence="3">
    <location>
        <begin position="1"/>
        <end position="30"/>
    </location>
</feature>
<dbReference type="EMBL" id="SJPQ01000002">
    <property type="protein sequence ID" value="TWT88350.1"/>
    <property type="molecule type" value="Genomic_DNA"/>
</dbReference>
<feature type="compositionally biased region" description="Polar residues" evidence="2">
    <location>
        <begin position="246"/>
        <end position="255"/>
    </location>
</feature>
<feature type="domain" description="Peptidoglycan recognition protein family" evidence="5">
    <location>
        <begin position="47"/>
        <end position="197"/>
    </location>
</feature>
<comment type="caution">
    <text evidence="6">The sequence shown here is derived from an EMBL/GenBank/DDBJ whole genome shotgun (WGS) entry which is preliminary data.</text>
</comment>
<evidence type="ECO:0000259" key="5">
    <source>
        <dbReference type="SMART" id="SM00701"/>
    </source>
</evidence>
<dbReference type="GO" id="GO:0009253">
    <property type="term" value="P:peptidoglycan catabolic process"/>
    <property type="evidence" value="ECO:0007669"/>
    <property type="project" value="InterPro"/>
</dbReference>
<dbReference type="SMART" id="SM00701">
    <property type="entry name" value="PGRP"/>
    <property type="match status" value="1"/>
</dbReference>